<keyword evidence="6" id="KW-1185">Reference proteome</keyword>
<dbReference type="AlphaFoldDB" id="A0A4Q0VUS3"/>
<evidence type="ECO:0000313" key="5">
    <source>
        <dbReference type="EMBL" id="RXJ00268.1"/>
    </source>
</evidence>
<reference evidence="5 6" key="1">
    <citation type="journal article" date="2019" name="Int. J. Syst. Evol. Microbiol.">
        <title>Anaerobacillus alkaliphilus sp. nov., a novel alkaliphilic and moderately halophilic bacterium.</title>
        <authorList>
            <person name="Borsodi A.K."/>
            <person name="Aszalos J.M."/>
            <person name="Bihari P."/>
            <person name="Nagy I."/>
            <person name="Schumann P."/>
            <person name="Sproer C."/>
            <person name="Kovacs A.L."/>
            <person name="Boka K."/>
            <person name="Dobosy P."/>
            <person name="Ovari M."/>
            <person name="Szili-Kovacs T."/>
            <person name="Toth E."/>
        </authorList>
    </citation>
    <scope>NUCLEOTIDE SEQUENCE [LARGE SCALE GENOMIC DNA]</scope>
    <source>
        <strain evidence="5 6">B16-10</strain>
    </source>
</reference>
<dbReference type="InterPro" id="IPR050624">
    <property type="entry name" value="HTH-type_Tx_Regulator"/>
</dbReference>
<sequence length="194" mass="22574">MTAKLDRRKKYTRMVLRDSLMTLLKEKQISAITVKELCELADINRSTYYSHYSDQFDLLNKIEEEIIEDMYGKLSQFNCTKEDEALQMTEKILEYIASKSDVCQTLLSEHGDTNFQKRIMNITQQFTMKNWMTINNVDPKITEYISMFVVSGCISVIKSWLENGMDKSPKEMAEIINNFSNKGLSSIFLDEHSS</sequence>
<dbReference type="PANTHER" id="PTHR43479:SF7">
    <property type="entry name" value="TETR-FAMILY TRANSCRIPTIONAL REGULATOR"/>
    <property type="match status" value="1"/>
</dbReference>
<feature type="domain" description="HTH tetR-type" evidence="4">
    <location>
        <begin position="10"/>
        <end position="70"/>
    </location>
</feature>
<evidence type="ECO:0000256" key="1">
    <source>
        <dbReference type="ARBA" id="ARBA00022491"/>
    </source>
</evidence>
<comment type="caution">
    <text evidence="5">The sequence shown here is derived from an EMBL/GenBank/DDBJ whole genome shotgun (WGS) entry which is preliminary data.</text>
</comment>
<name>A0A4Q0VUS3_9BACI</name>
<dbReference type="RefSeq" id="WP_129078489.1">
    <property type="nucleotide sequence ID" value="NZ_QOUX01000039.1"/>
</dbReference>
<organism evidence="5 6">
    <name type="scientific">Anaerobacillus alkaliphilus</name>
    <dbReference type="NCBI Taxonomy" id="1548597"/>
    <lineage>
        <taxon>Bacteria</taxon>
        <taxon>Bacillati</taxon>
        <taxon>Bacillota</taxon>
        <taxon>Bacilli</taxon>
        <taxon>Bacillales</taxon>
        <taxon>Bacillaceae</taxon>
        <taxon>Anaerobacillus</taxon>
    </lineage>
</organism>
<dbReference type="SUPFAM" id="SSF46689">
    <property type="entry name" value="Homeodomain-like"/>
    <property type="match status" value="1"/>
</dbReference>
<dbReference type="Pfam" id="PF14278">
    <property type="entry name" value="TetR_C_8"/>
    <property type="match status" value="1"/>
</dbReference>
<evidence type="ECO:0000259" key="4">
    <source>
        <dbReference type="PROSITE" id="PS50977"/>
    </source>
</evidence>
<dbReference type="InterPro" id="IPR039532">
    <property type="entry name" value="TetR_C_Firmicutes"/>
</dbReference>
<evidence type="ECO:0000313" key="6">
    <source>
        <dbReference type="Proteomes" id="UP000290649"/>
    </source>
</evidence>
<dbReference type="EMBL" id="QOUX01000039">
    <property type="protein sequence ID" value="RXJ00268.1"/>
    <property type="molecule type" value="Genomic_DNA"/>
</dbReference>
<gene>
    <name evidence="5" type="ORF">DS745_12095</name>
</gene>
<accession>A0A4Q0VUS3</accession>
<protein>
    <submittedName>
        <fullName evidence="5">TetR/AcrR family transcriptional regulator</fullName>
    </submittedName>
</protein>
<proteinExistence type="predicted"/>
<dbReference type="Gene3D" id="1.10.357.10">
    <property type="entry name" value="Tetracycline Repressor, domain 2"/>
    <property type="match status" value="1"/>
</dbReference>
<dbReference type="GO" id="GO:0003677">
    <property type="term" value="F:DNA binding"/>
    <property type="evidence" value="ECO:0007669"/>
    <property type="project" value="UniProtKB-UniRule"/>
</dbReference>
<dbReference type="PANTHER" id="PTHR43479">
    <property type="entry name" value="ACREF/ENVCD OPERON REPRESSOR-RELATED"/>
    <property type="match status" value="1"/>
</dbReference>
<dbReference type="PROSITE" id="PS50977">
    <property type="entry name" value="HTH_TETR_2"/>
    <property type="match status" value="1"/>
</dbReference>
<dbReference type="OrthoDB" id="9810250at2"/>
<keyword evidence="1" id="KW-0678">Repressor</keyword>
<dbReference type="InterPro" id="IPR009057">
    <property type="entry name" value="Homeodomain-like_sf"/>
</dbReference>
<evidence type="ECO:0000256" key="3">
    <source>
        <dbReference type="PROSITE-ProRule" id="PRU00335"/>
    </source>
</evidence>
<keyword evidence="2 3" id="KW-0238">DNA-binding</keyword>
<dbReference type="Proteomes" id="UP000290649">
    <property type="component" value="Unassembled WGS sequence"/>
</dbReference>
<dbReference type="InterPro" id="IPR001647">
    <property type="entry name" value="HTH_TetR"/>
</dbReference>
<feature type="DNA-binding region" description="H-T-H motif" evidence="3">
    <location>
        <begin position="33"/>
        <end position="52"/>
    </location>
</feature>
<evidence type="ECO:0000256" key="2">
    <source>
        <dbReference type="ARBA" id="ARBA00023125"/>
    </source>
</evidence>